<dbReference type="OrthoDB" id="277235at2759"/>
<dbReference type="NCBIfam" id="TIGR00116">
    <property type="entry name" value="tsf"/>
    <property type="match status" value="1"/>
</dbReference>
<dbReference type="PANTHER" id="PTHR11741:SF0">
    <property type="entry name" value="ELONGATION FACTOR TS, MITOCHONDRIAL"/>
    <property type="match status" value="1"/>
</dbReference>
<evidence type="ECO:0000256" key="5">
    <source>
        <dbReference type="RuleBase" id="RU000642"/>
    </source>
</evidence>
<dbReference type="Gene3D" id="1.10.8.10">
    <property type="entry name" value="DNA helicase RuvA subunit, C-terminal domain"/>
    <property type="match status" value="1"/>
</dbReference>
<comment type="subcellular location">
    <subcellularLocation>
        <location evidence="4">Mitochondrion</location>
    </subcellularLocation>
</comment>
<protein>
    <recommendedName>
        <fullName evidence="4">Elongation factor Ts, mitochondrial</fullName>
        <shortName evidence="4">EF-Ts</shortName>
        <shortName evidence="4">EF-TsMt</shortName>
    </recommendedName>
</protein>
<dbReference type="EMBL" id="AJWJ01000035">
    <property type="protein sequence ID" value="KAF2077218.1"/>
    <property type="molecule type" value="Genomic_DNA"/>
</dbReference>
<dbReference type="AlphaFoldDB" id="A0A8J4V452"/>
<dbReference type="InterPro" id="IPR036402">
    <property type="entry name" value="EF-Ts_dimer_sf"/>
</dbReference>
<sequence>MFKSIQFALRNSNTIRSSSRLLNNNNNGYLSGVNRFFTTEPNTADIKVPTTLIMELRKKSDAPLTDCKVALQNCELNVERAVKWLLEKGKARANKLQNRVSAEGIISVQVNNDTKSAVILEINSETDFVSRGETFRTLAKLITTSSLNNVSTIGKKSSVGCVPELEIDQIKSNKVVFGEDGEMTIDEALIRTISKLRENLILRRAAVIEPSNKSNVIVSGYAHDPQGTREIGRLGSIVKIEYEGECNDIAALKTLADQLAVHIVGVSPTVVGIQDIPQEMLDECAKNKKHPGSLYNEHCLLEQSFISSSDGDSVKQHIEKLAKKLNCTITVKGFKRYEVGQGIEKKVENYADEVMGKINASK</sequence>
<dbReference type="SUPFAM" id="SSF54713">
    <property type="entry name" value="Elongation factor Ts (EF-Ts), dimerisation domain"/>
    <property type="match status" value="1"/>
</dbReference>
<name>A0A8J4V452_9MYCE</name>
<keyword evidence="3 4" id="KW-0648">Protein biosynthesis</keyword>
<comment type="similarity">
    <text evidence="1 4 5">Belongs to the EF-Ts family.</text>
</comment>
<feature type="domain" description="Translation elongation factor EFTs/EF1B dimerisation" evidence="6">
    <location>
        <begin position="117"/>
        <end position="283"/>
    </location>
</feature>
<dbReference type="GO" id="GO:0005739">
    <property type="term" value="C:mitochondrion"/>
    <property type="evidence" value="ECO:0007669"/>
    <property type="project" value="UniProtKB-SubCell"/>
</dbReference>
<evidence type="ECO:0000256" key="4">
    <source>
        <dbReference type="HAMAP-Rule" id="MF_03135"/>
    </source>
</evidence>
<dbReference type="CDD" id="cd14275">
    <property type="entry name" value="UBA_EF-Ts"/>
    <property type="match status" value="1"/>
</dbReference>
<dbReference type="Proteomes" id="UP000695562">
    <property type="component" value="Unassembled WGS sequence"/>
</dbReference>
<evidence type="ECO:0000256" key="2">
    <source>
        <dbReference type="ARBA" id="ARBA00022768"/>
    </source>
</evidence>
<keyword evidence="4" id="KW-0496">Mitochondrion</keyword>
<evidence type="ECO:0000313" key="7">
    <source>
        <dbReference type="EMBL" id="KAF2077218.1"/>
    </source>
</evidence>
<comment type="caution">
    <text evidence="7">The sequence shown here is derived from an EMBL/GenBank/DDBJ whole genome shotgun (WGS) entry which is preliminary data.</text>
</comment>
<dbReference type="GO" id="GO:0003746">
    <property type="term" value="F:translation elongation factor activity"/>
    <property type="evidence" value="ECO:0007669"/>
    <property type="project" value="UniProtKB-UniRule"/>
</dbReference>
<evidence type="ECO:0000256" key="1">
    <source>
        <dbReference type="ARBA" id="ARBA00005532"/>
    </source>
</evidence>
<dbReference type="FunFam" id="1.10.8.10:FF:000001">
    <property type="entry name" value="Elongation factor Ts"/>
    <property type="match status" value="1"/>
</dbReference>
<organism evidence="7 8">
    <name type="scientific">Polysphondylium violaceum</name>
    <dbReference type="NCBI Taxonomy" id="133409"/>
    <lineage>
        <taxon>Eukaryota</taxon>
        <taxon>Amoebozoa</taxon>
        <taxon>Evosea</taxon>
        <taxon>Eumycetozoa</taxon>
        <taxon>Dictyostelia</taxon>
        <taxon>Dictyosteliales</taxon>
        <taxon>Dictyosteliaceae</taxon>
        <taxon>Polysphondylium</taxon>
    </lineage>
</organism>
<reference evidence="7" key="1">
    <citation type="submission" date="2020-01" db="EMBL/GenBank/DDBJ databases">
        <title>Development of genomics and gene disruption for Polysphondylium violaceum indicates a role for the polyketide synthase stlB in stalk morphogenesis.</title>
        <authorList>
            <person name="Narita B."/>
            <person name="Kawabe Y."/>
            <person name="Kin K."/>
            <person name="Saito T."/>
            <person name="Gibbs R."/>
            <person name="Kuspa A."/>
            <person name="Muzny D."/>
            <person name="Queller D."/>
            <person name="Richards S."/>
            <person name="Strassman J."/>
            <person name="Sucgang R."/>
            <person name="Worley K."/>
            <person name="Schaap P."/>
        </authorList>
    </citation>
    <scope>NUCLEOTIDE SEQUENCE</scope>
    <source>
        <strain evidence="7">QSvi11</strain>
    </source>
</reference>
<evidence type="ECO:0000256" key="3">
    <source>
        <dbReference type="ARBA" id="ARBA00022917"/>
    </source>
</evidence>
<keyword evidence="8" id="KW-1185">Reference proteome</keyword>
<dbReference type="Pfam" id="PF00889">
    <property type="entry name" value="EF_TS"/>
    <property type="match status" value="1"/>
</dbReference>
<dbReference type="InterPro" id="IPR009060">
    <property type="entry name" value="UBA-like_sf"/>
</dbReference>
<comment type="function">
    <text evidence="4 5">Associates with the EF-Tu.GDP complex and induces the exchange of GDP to GTP. It remains bound to the aminoacyl-tRNA.EF-Tu.GTP complex up to the GTP hydrolysis stage on the ribosome.</text>
</comment>
<keyword evidence="2 4" id="KW-0251">Elongation factor</keyword>
<proteinExistence type="inferred from homology"/>
<dbReference type="PROSITE" id="PS01127">
    <property type="entry name" value="EF_TS_2"/>
    <property type="match status" value="1"/>
</dbReference>
<dbReference type="InterPro" id="IPR014039">
    <property type="entry name" value="Transl_elong_EFTs/EF1B_dimer"/>
</dbReference>
<evidence type="ECO:0000259" key="6">
    <source>
        <dbReference type="Pfam" id="PF00889"/>
    </source>
</evidence>
<dbReference type="PANTHER" id="PTHR11741">
    <property type="entry name" value="ELONGATION FACTOR TS"/>
    <property type="match status" value="1"/>
</dbReference>
<dbReference type="GO" id="GO:0070125">
    <property type="term" value="P:mitochondrial translational elongation"/>
    <property type="evidence" value="ECO:0007669"/>
    <property type="project" value="TreeGrafter"/>
</dbReference>
<dbReference type="Gene3D" id="3.30.479.20">
    <property type="entry name" value="Elongation factor Ts, dimerisation domain"/>
    <property type="match status" value="2"/>
</dbReference>
<accession>A0A8J4V452</accession>
<dbReference type="SUPFAM" id="SSF46934">
    <property type="entry name" value="UBA-like"/>
    <property type="match status" value="1"/>
</dbReference>
<dbReference type="HAMAP" id="MF_00050">
    <property type="entry name" value="EF_Ts"/>
    <property type="match status" value="1"/>
</dbReference>
<evidence type="ECO:0000313" key="8">
    <source>
        <dbReference type="Proteomes" id="UP000695562"/>
    </source>
</evidence>
<dbReference type="InterPro" id="IPR001816">
    <property type="entry name" value="Transl_elong_EFTs/EF1B"/>
</dbReference>
<gene>
    <name evidence="4" type="primary">TSFM</name>
    <name evidence="7" type="ORF">CYY_001472</name>
</gene>
<dbReference type="InterPro" id="IPR018101">
    <property type="entry name" value="Transl_elong_Ts_CS"/>
</dbReference>